<keyword evidence="2" id="KW-1185">Reference proteome</keyword>
<proteinExistence type="predicted"/>
<evidence type="ECO:0000313" key="2">
    <source>
        <dbReference type="Proteomes" id="UP001162131"/>
    </source>
</evidence>
<organism evidence="1 2">
    <name type="scientific">Blepharisma stoltei</name>
    <dbReference type="NCBI Taxonomy" id="1481888"/>
    <lineage>
        <taxon>Eukaryota</taxon>
        <taxon>Sar</taxon>
        <taxon>Alveolata</taxon>
        <taxon>Ciliophora</taxon>
        <taxon>Postciliodesmatophora</taxon>
        <taxon>Heterotrichea</taxon>
        <taxon>Heterotrichida</taxon>
        <taxon>Blepharismidae</taxon>
        <taxon>Blepharisma</taxon>
    </lineage>
</organism>
<dbReference type="EMBL" id="CAJZBQ010000041">
    <property type="protein sequence ID" value="CAG9327013.1"/>
    <property type="molecule type" value="Genomic_DNA"/>
</dbReference>
<gene>
    <name evidence="1" type="ORF">BSTOLATCC_MIC42271</name>
</gene>
<reference evidence="1" key="1">
    <citation type="submission" date="2021-09" db="EMBL/GenBank/DDBJ databases">
        <authorList>
            <consortium name="AG Swart"/>
            <person name="Singh M."/>
            <person name="Singh A."/>
            <person name="Seah K."/>
            <person name="Emmerich C."/>
        </authorList>
    </citation>
    <scope>NUCLEOTIDE SEQUENCE</scope>
    <source>
        <strain evidence="1">ATCC30299</strain>
    </source>
</reference>
<accession>A0AAU9JM17</accession>
<name>A0AAU9JM17_9CILI</name>
<comment type="caution">
    <text evidence="1">The sequence shown here is derived from an EMBL/GenBank/DDBJ whole genome shotgun (WGS) entry which is preliminary data.</text>
</comment>
<dbReference type="AlphaFoldDB" id="A0AAU9JM17"/>
<evidence type="ECO:0000313" key="1">
    <source>
        <dbReference type="EMBL" id="CAG9327013.1"/>
    </source>
</evidence>
<dbReference type="Proteomes" id="UP001162131">
    <property type="component" value="Unassembled WGS sequence"/>
</dbReference>
<protein>
    <submittedName>
        <fullName evidence="1">Uncharacterized protein</fullName>
    </submittedName>
</protein>
<sequence>MKVFLCCIKFPKKKAESKEPTNNEYQNLSNSYSIISIKSSDEKSMGSSTLLKEKCNIVVDAPSADDTKNYEYIQRKRPKAYNLCNNTITVRHIKDNNVGSMKYSRIIRIKKNQATVPPPSL</sequence>